<reference evidence="4" key="1">
    <citation type="submission" date="2023-07" db="EMBL/GenBank/DDBJ databases">
        <title>Genomic Encyclopedia of Type Strains, Phase IV (KMG-IV): sequencing the most valuable type-strain genomes for metagenomic binning, comparative biology and taxonomic classification.</title>
        <authorList>
            <person name="Goeker M."/>
        </authorList>
    </citation>
    <scope>NUCLEOTIDE SEQUENCE</scope>
    <source>
        <strain evidence="4">DSM 26174</strain>
    </source>
</reference>
<dbReference type="PANTHER" id="PTHR37299">
    <property type="entry name" value="TRANSCRIPTIONAL REGULATOR-RELATED"/>
    <property type="match status" value="1"/>
</dbReference>
<dbReference type="PROSITE" id="PS50110">
    <property type="entry name" value="RESPONSE_REGULATORY"/>
    <property type="match status" value="1"/>
</dbReference>
<keyword evidence="4" id="KW-0238">DNA-binding</keyword>
<evidence type="ECO:0000259" key="2">
    <source>
        <dbReference type="PROSITE" id="PS50110"/>
    </source>
</evidence>
<dbReference type="InterPro" id="IPR001789">
    <property type="entry name" value="Sig_transdc_resp-reg_receiver"/>
</dbReference>
<gene>
    <name evidence="4" type="ORF">HNQ88_000269</name>
</gene>
<comment type="caution">
    <text evidence="4">The sequence shown here is derived from an EMBL/GenBank/DDBJ whole genome shotgun (WGS) entry which is preliminary data.</text>
</comment>
<sequence length="253" mass="29441">MIRIVIIEDEDFAVNRFRMLLDELNIDVKVTAVIDNVEGAVRFLNSQTVDLIFMDINLSDGSAFKIFEQVEVRTPIIFTTAYHEYALRAFEQYSIDYLLKPISREALSRSFDKFFDLKGNSQSGESLDELKGLLKSFQESPQGQRFLINIGSKLIVVEYKEIAFFMSDSKMTFLYTLEGKRYPLDMSLRQLELALPSDDFFRVNRQYLINRESIEELQYLSPQKLQVSLKPKGEEFAYLSKDKLGLFKKWLIG</sequence>
<protein>
    <submittedName>
        <fullName evidence="4">DNA-binding LytR/AlgR family response regulator</fullName>
    </submittedName>
</protein>
<dbReference type="Pfam" id="PF04397">
    <property type="entry name" value="LytTR"/>
    <property type="match status" value="1"/>
</dbReference>
<dbReference type="GO" id="GO:0000156">
    <property type="term" value="F:phosphorelay response regulator activity"/>
    <property type="evidence" value="ECO:0007669"/>
    <property type="project" value="InterPro"/>
</dbReference>
<dbReference type="Gene3D" id="3.40.50.2300">
    <property type="match status" value="1"/>
</dbReference>
<evidence type="ECO:0000313" key="4">
    <source>
        <dbReference type="EMBL" id="MDR6237293.1"/>
    </source>
</evidence>
<dbReference type="RefSeq" id="WP_309936746.1">
    <property type="nucleotide sequence ID" value="NZ_AP025305.1"/>
</dbReference>
<dbReference type="GO" id="GO:0003677">
    <property type="term" value="F:DNA binding"/>
    <property type="evidence" value="ECO:0007669"/>
    <property type="project" value="UniProtKB-KW"/>
</dbReference>
<evidence type="ECO:0000256" key="1">
    <source>
        <dbReference type="PROSITE-ProRule" id="PRU00169"/>
    </source>
</evidence>
<evidence type="ECO:0000259" key="3">
    <source>
        <dbReference type="PROSITE" id="PS50930"/>
    </source>
</evidence>
<feature type="modified residue" description="4-aspartylphosphate" evidence="1">
    <location>
        <position position="55"/>
    </location>
</feature>
<organism evidence="4 5">
    <name type="scientific">Aureibacter tunicatorum</name>
    <dbReference type="NCBI Taxonomy" id="866807"/>
    <lineage>
        <taxon>Bacteria</taxon>
        <taxon>Pseudomonadati</taxon>
        <taxon>Bacteroidota</taxon>
        <taxon>Cytophagia</taxon>
        <taxon>Cytophagales</taxon>
        <taxon>Persicobacteraceae</taxon>
        <taxon>Aureibacter</taxon>
    </lineage>
</organism>
<dbReference type="PANTHER" id="PTHR37299:SF1">
    <property type="entry name" value="STAGE 0 SPORULATION PROTEIN A HOMOLOG"/>
    <property type="match status" value="1"/>
</dbReference>
<keyword evidence="5" id="KW-1185">Reference proteome</keyword>
<evidence type="ECO:0000313" key="5">
    <source>
        <dbReference type="Proteomes" id="UP001185092"/>
    </source>
</evidence>
<dbReference type="InterPro" id="IPR046947">
    <property type="entry name" value="LytR-like"/>
</dbReference>
<dbReference type="Proteomes" id="UP001185092">
    <property type="component" value="Unassembled WGS sequence"/>
</dbReference>
<dbReference type="PROSITE" id="PS50930">
    <property type="entry name" value="HTH_LYTTR"/>
    <property type="match status" value="1"/>
</dbReference>
<feature type="domain" description="HTH LytTR-type" evidence="3">
    <location>
        <begin position="146"/>
        <end position="253"/>
    </location>
</feature>
<feature type="domain" description="Response regulatory" evidence="2">
    <location>
        <begin position="3"/>
        <end position="115"/>
    </location>
</feature>
<keyword evidence="1" id="KW-0597">Phosphoprotein</keyword>
<dbReference type="InterPro" id="IPR007492">
    <property type="entry name" value="LytTR_DNA-bd_dom"/>
</dbReference>
<accession>A0AAE3XJS1</accession>
<dbReference type="AlphaFoldDB" id="A0AAE3XJS1"/>
<dbReference type="SMART" id="SM00850">
    <property type="entry name" value="LytTR"/>
    <property type="match status" value="1"/>
</dbReference>
<dbReference type="SMART" id="SM00448">
    <property type="entry name" value="REC"/>
    <property type="match status" value="1"/>
</dbReference>
<dbReference type="SUPFAM" id="SSF52172">
    <property type="entry name" value="CheY-like"/>
    <property type="match status" value="1"/>
</dbReference>
<dbReference type="Pfam" id="PF00072">
    <property type="entry name" value="Response_reg"/>
    <property type="match status" value="1"/>
</dbReference>
<proteinExistence type="predicted"/>
<dbReference type="InterPro" id="IPR011006">
    <property type="entry name" value="CheY-like_superfamily"/>
</dbReference>
<dbReference type="Gene3D" id="2.40.50.1020">
    <property type="entry name" value="LytTr DNA-binding domain"/>
    <property type="match status" value="1"/>
</dbReference>
<dbReference type="EMBL" id="JAVDQD010000001">
    <property type="protein sequence ID" value="MDR6237293.1"/>
    <property type="molecule type" value="Genomic_DNA"/>
</dbReference>
<name>A0AAE3XJS1_9BACT</name>